<feature type="non-terminal residue" evidence="1">
    <location>
        <position position="1"/>
    </location>
</feature>
<protein>
    <submittedName>
        <fullName evidence="1">Uncharacterized protein</fullName>
    </submittedName>
</protein>
<accession>A0A8J2LPI8</accession>
<dbReference type="EMBL" id="CAJVCH010570769">
    <property type="protein sequence ID" value="CAG7835808.1"/>
    <property type="molecule type" value="Genomic_DNA"/>
</dbReference>
<evidence type="ECO:0000313" key="1">
    <source>
        <dbReference type="EMBL" id="CAG7835808.1"/>
    </source>
</evidence>
<gene>
    <name evidence="1" type="ORF">AFUS01_LOCUS45130</name>
</gene>
<keyword evidence="2" id="KW-1185">Reference proteome</keyword>
<proteinExistence type="predicted"/>
<comment type="caution">
    <text evidence="1">The sequence shown here is derived from an EMBL/GenBank/DDBJ whole genome shotgun (WGS) entry which is preliminary data.</text>
</comment>
<organism evidence="1 2">
    <name type="scientific">Allacma fusca</name>
    <dbReference type="NCBI Taxonomy" id="39272"/>
    <lineage>
        <taxon>Eukaryota</taxon>
        <taxon>Metazoa</taxon>
        <taxon>Ecdysozoa</taxon>
        <taxon>Arthropoda</taxon>
        <taxon>Hexapoda</taxon>
        <taxon>Collembola</taxon>
        <taxon>Symphypleona</taxon>
        <taxon>Sminthuridae</taxon>
        <taxon>Allacma</taxon>
    </lineage>
</organism>
<dbReference type="Proteomes" id="UP000708208">
    <property type="component" value="Unassembled WGS sequence"/>
</dbReference>
<sequence length="11" mass="1294">MLGVRNQDFTI</sequence>
<evidence type="ECO:0000313" key="2">
    <source>
        <dbReference type="Proteomes" id="UP000708208"/>
    </source>
</evidence>
<name>A0A8J2LPI8_9HEXA</name>
<reference evidence="1" key="1">
    <citation type="submission" date="2021-06" db="EMBL/GenBank/DDBJ databases">
        <authorList>
            <person name="Hodson N. C."/>
            <person name="Mongue J. A."/>
            <person name="Jaron S. K."/>
        </authorList>
    </citation>
    <scope>NUCLEOTIDE SEQUENCE</scope>
</reference>